<dbReference type="STRING" id="1036808.A0A0C2YVU4"/>
<protein>
    <submittedName>
        <fullName evidence="1">Uncharacterized protein</fullName>
    </submittedName>
</protein>
<sequence length="204" mass="23539">MTMPTTAKTLPHFHGDYSNSEEPAHWFAQFQLVLPDMWSEAAKVQRFQLQLAPGGYTEEWFDALPASDQASLAAIRTAFLKRWPPTKWAKWSRLQQRERIRELGLKEEEVGKWVQEGCIGDYGQNIWADRAMRLVLSMGDTDGTLIEYAIETMPVVLRDHLDDGYDLWEDFVQVVREIPAARLCRGKEELEQNWARDSAIAALR</sequence>
<evidence type="ECO:0000313" key="2">
    <source>
        <dbReference type="Proteomes" id="UP000053989"/>
    </source>
</evidence>
<dbReference type="InParanoid" id="A0A0C2YVU4"/>
<dbReference type="AlphaFoldDB" id="A0A0C2YVU4"/>
<evidence type="ECO:0000313" key="1">
    <source>
        <dbReference type="EMBL" id="KIM53753.1"/>
    </source>
</evidence>
<gene>
    <name evidence="1" type="ORF">SCLCIDRAFT_31669</name>
</gene>
<proteinExistence type="predicted"/>
<keyword evidence="2" id="KW-1185">Reference proteome</keyword>
<organism evidence="1 2">
    <name type="scientific">Scleroderma citrinum Foug A</name>
    <dbReference type="NCBI Taxonomy" id="1036808"/>
    <lineage>
        <taxon>Eukaryota</taxon>
        <taxon>Fungi</taxon>
        <taxon>Dikarya</taxon>
        <taxon>Basidiomycota</taxon>
        <taxon>Agaricomycotina</taxon>
        <taxon>Agaricomycetes</taxon>
        <taxon>Agaricomycetidae</taxon>
        <taxon>Boletales</taxon>
        <taxon>Sclerodermatineae</taxon>
        <taxon>Sclerodermataceae</taxon>
        <taxon>Scleroderma</taxon>
    </lineage>
</organism>
<dbReference type="OrthoDB" id="2678560at2759"/>
<dbReference type="HOGENOM" id="CLU_037286_2_0_1"/>
<reference evidence="1 2" key="1">
    <citation type="submission" date="2014-04" db="EMBL/GenBank/DDBJ databases">
        <authorList>
            <consortium name="DOE Joint Genome Institute"/>
            <person name="Kuo A."/>
            <person name="Kohler A."/>
            <person name="Nagy L.G."/>
            <person name="Floudas D."/>
            <person name="Copeland A."/>
            <person name="Barry K.W."/>
            <person name="Cichocki N."/>
            <person name="Veneault-Fourrey C."/>
            <person name="LaButti K."/>
            <person name="Lindquist E.A."/>
            <person name="Lipzen A."/>
            <person name="Lundell T."/>
            <person name="Morin E."/>
            <person name="Murat C."/>
            <person name="Sun H."/>
            <person name="Tunlid A."/>
            <person name="Henrissat B."/>
            <person name="Grigoriev I.V."/>
            <person name="Hibbett D.S."/>
            <person name="Martin F."/>
            <person name="Nordberg H.P."/>
            <person name="Cantor M.N."/>
            <person name="Hua S.X."/>
        </authorList>
    </citation>
    <scope>NUCLEOTIDE SEQUENCE [LARGE SCALE GENOMIC DNA]</scope>
    <source>
        <strain evidence="1 2">Foug A</strain>
    </source>
</reference>
<reference evidence="2" key="2">
    <citation type="submission" date="2015-01" db="EMBL/GenBank/DDBJ databases">
        <title>Evolutionary Origins and Diversification of the Mycorrhizal Mutualists.</title>
        <authorList>
            <consortium name="DOE Joint Genome Institute"/>
            <consortium name="Mycorrhizal Genomics Consortium"/>
            <person name="Kohler A."/>
            <person name="Kuo A."/>
            <person name="Nagy L.G."/>
            <person name="Floudas D."/>
            <person name="Copeland A."/>
            <person name="Barry K.W."/>
            <person name="Cichocki N."/>
            <person name="Veneault-Fourrey C."/>
            <person name="LaButti K."/>
            <person name="Lindquist E.A."/>
            <person name="Lipzen A."/>
            <person name="Lundell T."/>
            <person name="Morin E."/>
            <person name="Murat C."/>
            <person name="Riley R."/>
            <person name="Ohm R."/>
            <person name="Sun H."/>
            <person name="Tunlid A."/>
            <person name="Henrissat B."/>
            <person name="Grigoriev I.V."/>
            <person name="Hibbett D.S."/>
            <person name="Martin F."/>
        </authorList>
    </citation>
    <scope>NUCLEOTIDE SEQUENCE [LARGE SCALE GENOMIC DNA]</scope>
    <source>
        <strain evidence="2">Foug A</strain>
    </source>
</reference>
<name>A0A0C2YVU4_9AGAM</name>
<accession>A0A0C2YVU4</accession>
<dbReference type="Proteomes" id="UP000053989">
    <property type="component" value="Unassembled WGS sequence"/>
</dbReference>
<dbReference type="EMBL" id="KN822172">
    <property type="protein sequence ID" value="KIM53753.1"/>
    <property type="molecule type" value="Genomic_DNA"/>
</dbReference>